<dbReference type="PANTHER" id="PTHR36427">
    <property type="entry name" value="54S RIBOSOMAL PROTEIN L1, MITOCHONDRIAL"/>
    <property type="match status" value="1"/>
</dbReference>
<evidence type="ECO:0000256" key="3">
    <source>
        <dbReference type="ARBA" id="ARBA00022884"/>
    </source>
</evidence>
<dbReference type="InterPro" id="IPR023674">
    <property type="entry name" value="Ribosomal_uL1-like"/>
</dbReference>
<evidence type="ECO:0000256" key="1">
    <source>
        <dbReference type="ARBA" id="ARBA00010531"/>
    </source>
</evidence>
<keyword evidence="9" id="KW-1185">Reference proteome</keyword>
<protein>
    <recommendedName>
        <fullName evidence="6">Large ribosomal subunit protein uL1c</fullName>
    </recommendedName>
</protein>
<comment type="caution">
    <text evidence="8">The sequence shown here is derived from an EMBL/GenBank/DDBJ whole genome shotgun (WGS) entry which is preliminary data.</text>
</comment>
<dbReference type="CDD" id="cd00403">
    <property type="entry name" value="Ribosomal_L1"/>
    <property type="match status" value="1"/>
</dbReference>
<organism evidence="8 9">
    <name type="scientific">Blastocystis sp. subtype 1 (strain ATCC 50177 / NandII)</name>
    <dbReference type="NCBI Taxonomy" id="478820"/>
    <lineage>
        <taxon>Eukaryota</taxon>
        <taxon>Sar</taxon>
        <taxon>Stramenopiles</taxon>
        <taxon>Bigyra</taxon>
        <taxon>Opalozoa</taxon>
        <taxon>Opalinata</taxon>
        <taxon>Blastocystidae</taxon>
        <taxon>Blastocystis</taxon>
    </lineage>
</organism>
<dbReference type="GO" id="GO:0019843">
    <property type="term" value="F:rRNA binding"/>
    <property type="evidence" value="ECO:0007669"/>
    <property type="project" value="UniProtKB-KW"/>
</dbReference>
<keyword evidence="5" id="KW-0687">Ribonucleoprotein</keyword>
<dbReference type="Gene3D" id="3.30.190.20">
    <property type="match status" value="1"/>
</dbReference>
<keyword evidence="3" id="KW-0694">RNA-binding</keyword>
<dbReference type="FunFam" id="3.40.50.790:FF:000001">
    <property type="entry name" value="50S ribosomal protein L1"/>
    <property type="match status" value="1"/>
</dbReference>
<dbReference type="GO" id="GO:0015934">
    <property type="term" value="C:large ribosomal subunit"/>
    <property type="evidence" value="ECO:0007669"/>
    <property type="project" value="InterPro"/>
</dbReference>
<gene>
    <name evidence="8" type="ORF">AV274_5506</name>
</gene>
<evidence type="ECO:0000256" key="6">
    <source>
        <dbReference type="ARBA" id="ARBA00035205"/>
    </source>
</evidence>
<dbReference type="Proteomes" id="UP000078348">
    <property type="component" value="Unassembled WGS sequence"/>
</dbReference>
<dbReference type="PANTHER" id="PTHR36427:SF4">
    <property type="entry name" value="RIBOSOMAL PROTEIN L1P_L10E FAMILY"/>
    <property type="match status" value="1"/>
</dbReference>
<comment type="similarity">
    <text evidence="1">Belongs to the universal ribosomal protein uL1 family.</text>
</comment>
<evidence type="ECO:0000256" key="2">
    <source>
        <dbReference type="ARBA" id="ARBA00022730"/>
    </source>
</evidence>
<evidence type="ECO:0000313" key="9">
    <source>
        <dbReference type="Proteomes" id="UP000078348"/>
    </source>
</evidence>
<dbReference type="InterPro" id="IPR005878">
    <property type="entry name" value="Ribosom_uL1_bac-type"/>
</dbReference>
<dbReference type="STRING" id="478820.A0A196S8U8"/>
<evidence type="ECO:0000313" key="8">
    <source>
        <dbReference type="EMBL" id="OAO12781.1"/>
    </source>
</evidence>
<dbReference type="OrthoDB" id="1747252at2759"/>
<dbReference type="Gene3D" id="3.40.50.790">
    <property type="match status" value="1"/>
</dbReference>
<dbReference type="GO" id="GO:0006412">
    <property type="term" value="P:translation"/>
    <property type="evidence" value="ECO:0007669"/>
    <property type="project" value="InterPro"/>
</dbReference>
<dbReference type="Pfam" id="PF00687">
    <property type="entry name" value="Ribosomal_L1"/>
    <property type="match status" value="1"/>
</dbReference>
<keyword evidence="4 8" id="KW-0689">Ribosomal protein</keyword>
<dbReference type="SUPFAM" id="SSF56808">
    <property type="entry name" value="Ribosomal protein L1"/>
    <property type="match status" value="1"/>
</dbReference>
<dbReference type="EMBL" id="LXWW01000511">
    <property type="protein sequence ID" value="OAO12781.1"/>
    <property type="molecule type" value="Genomic_DNA"/>
</dbReference>
<name>A0A196S8U8_BLAHN</name>
<evidence type="ECO:0000256" key="7">
    <source>
        <dbReference type="SAM" id="MobiDB-lite"/>
    </source>
</evidence>
<feature type="compositionally biased region" description="Basic and acidic residues" evidence="7">
    <location>
        <begin position="276"/>
        <end position="293"/>
    </location>
</feature>
<feature type="region of interest" description="Disordered" evidence="7">
    <location>
        <begin position="266"/>
        <end position="293"/>
    </location>
</feature>
<dbReference type="InterPro" id="IPR016095">
    <property type="entry name" value="Ribosomal_uL1_3-a/b-sand"/>
</dbReference>
<accession>A0A196S8U8</accession>
<dbReference type="AlphaFoldDB" id="A0A196S8U8"/>
<sequence>MLRVLSPVVSIIVPQIRFFATAGKAMKQTAGHACYSPMQSINCVRNTARSAFDETFEVVANLNIDPKKTNQVVRGMLVLPHGNGKAPRVAAFADGKYAEDAKEAGAALVGLDDLISEVKNGSIHFDVAVTAPRYVPRLAPIARILGPKKLMPSARNGTVNSDLGQAVRDALRGNMEIKPDKMAAVHAGLGKMSFSDTQLLDNLKEFVIQLSVIKPPTVKNFIKSVYVCSTHGPSFMLDMRFLTPGRYFFNEELASKDVAIPEKTVKPSTRKRHALRAADKKASEKGAAEKGCC</sequence>
<dbReference type="NCBIfam" id="TIGR01169">
    <property type="entry name" value="rplA_bact"/>
    <property type="match status" value="1"/>
</dbReference>
<proteinExistence type="inferred from homology"/>
<keyword evidence="2" id="KW-0699">rRNA-binding</keyword>
<dbReference type="GO" id="GO:0003735">
    <property type="term" value="F:structural constituent of ribosome"/>
    <property type="evidence" value="ECO:0007669"/>
    <property type="project" value="InterPro"/>
</dbReference>
<evidence type="ECO:0000256" key="4">
    <source>
        <dbReference type="ARBA" id="ARBA00022980"/>
    </source>
</evidence>
<dbReference type="InterPro" id="IPR028364">
    <property type="entry name" value="Ribosomal_uL1/biogenesis"/>
</dbReference>
<evidence type="ECO:0000256" key="5">
    <source>
        <dbReference type="ARBA" id="ARBA00023274"/>
    </source>
</evidence>
<reference evidence="8 9" key="1">
    <citation type="submission" date="2016-05" db="EMBL/GenBank/DDBJ databases">
        <title>Nuclear genome of Blastocystis sp. subtype 1 NandII.</title>
        <authorList>
            <person name="Gentekaki E."/>
            <person name="Curtis B."/>
            <person name="Stairs C."/>
            <person name="Eme L."/>
            <person name="Herman E."/>
            <person name="Klimes V."/>
            <person name="Arias M.C."/>
            <person name="Elias M."/>
            <person name="Hilliou F."/>
            <person name="Klute M."/>
            <person name="Malik S.-B."/>
            <person name="Pightling A."/>
            <person name="Rachubinski R."/>
            <person name="Salas D."/>
            <person name="Schlacht A."/>
            <person name="Suga H."/>
            <person name="Archibald J."/>
            <person name="Ball S.G."/>
            <person name="Clark G."/>
            <person name="Dacks J."/>
            <person name="Van Der Giezen M."/>
            <person name="Tsaousis A."/>
            <person name="Roger A."/>
        </authorList>
    </citation>
    <scope>NUCLEOTIDE SEQUENCE [LARGE SCALE GENOMIC DNA]</scope>
    <source>
        <strain evidence="9">ATCC 50177 / NandII</strain>
    </source>
</reference>